<dbReference type="InterPro" id="IPR019339">
    <property type="entry name" value="CIR_N_dom"/>
</dbReference>
<dbReference type="PANTHER" id="PTHR12942:SF2">
    <property type="entry name" value="PRE-MRNA-SPLICING FACTOR SLU7"/>
    <property type="match status" value="1"/>
</dbReference>
<evidence type="ECO:0000256" key="7">
    <source>
        <dbReference type="RuleBase" id="RU367071"/>
    </source>
</evidence>
<dbReference type="Proteomes" id="UP000071118">
    <property type="component" value="Chromosome 13"/>
</dbReference>
<dbReference type="SMART" id="SM01083">
    <property type="entry name" value="Cir_N"/>
    <property type="match status" value="1"/>
</dbReference>
<dbReference type="EMBL" id="LT608165">
    <property type="protein sequence ID" value="SCM09601.1"/>
    <property type="molecule type" value="Genomic_DNA"/>
</dbReference>
<keyword evidence="3 7" id="KW-0507">mRNA processing</keyword>
<dbReference type="GO" id="GO:0005681">
    <property type="term" value="C:spliceosomal complex"/>
    <property type="evidence" value="ECO:0007669"/>
    <property type="project" value="UniProtKB-UniRule"/>
</dbReference>
<dbReference type="GO" id="GO:0000398">
    <property type="term" value="P:mRNA splicing, via spliceosome"/>
    <property type="evidence" value="ECO:0007669"/>
    <property type="project" value="UniProtKB-UniRule"/>
</dbReference>
<reference evidence="10" key="2">
    <citation type="submission" date="2014-05" db="EMBL/GenBank/DDBJ databases">
        <authorList>
            <person name="Aslett M.A."/>
            <person name="De Silva N."/>
        </authorList>
    </citation>
    <scope>NUCLEOTIDE SEQUENCE</scope>
    <source>
        <strain evidence="10">AS</strain>
    </source>
</reference>
<proteinExistence type="inferred from homology"/>
<keyword evidence="6 7" id="KW-0539">Nucleus</keyword>
<protein>
    <recommendedName>
        <fullName evidence="7">Pre-mRNA-splicing factor SLU7</fullName>
    </recommendedName>
</protein>
<dbReference type="PANTHER" id="PTHR12942">
    <property type="entry name" value="STEP II SPLICING FACTOR SLU7"/>
    <property type="match status" value="1"/>
</dbReference>
<dbReference type="EMBL" id="LK022890">
    <property type="protein sequence ID" value="VTZ70608.1"/>
    <property type="molecule type" value="Genomic_DNA"/>
</dbReference>
<accession>A0A077TQ04</accession>
<evidence type="ECO:0000256" key="4">
    <source>
        <dbReference type="ARBA" id="ARBA00022728"/>
    </source>
</evidence>
<dbReference type="Pfam" id="PF10197">
    <property type="entry name" value="Cir_N"/>
    <property type="match status" value="1"/>
</dbReference>
<keyword evidence="4 7" id="KW-0747">Spliceosome</keyword>
<reference evidence="10 11" key="1">
    <citation type="journal article" date="2014" name="BMC Biol.">
        <title>A comprehensive evaluation of rodent malaria parasite genomes and gene expression.</title>
        <authorList>
            <person name="Otto T.D."/>
            <person name="Bohme U."/>
            <person name="Jackson A.P."/>
            <person name="Hunt M."/>
            <person name="Franke-Fayard B."/>
            <person name="Hoeijmakers W.A."/>
            <person name="Religa A.A."/>
            <person name="Robertson L."/>
            <person name="Sanders M."/>
            <person name="Ogun S.A."/>
            <person name="Cunningham D."/>
            <person name="Erhart A."/>
            <person name="Billker O."/>
            <person name="Khan S.M."/>
            <person name="Stunnenberg H.G."/>
            <person name="Langhorne J."/>
            <person name="Holder A.A."/>
            <person name="Waters A.P."/>
            <person name="Newbold C.I."/>
            <person name="Pain A."/>
            <person name="Berriman M."/>
            <person name="Janse C.J."/>
        </authorList>
    </citation>
    <scope>NUCLEOTIDE SEQUENCE [LARGE SCALE GENOMIC DNA]</scope>
    <source>
        <strain evidence="10 11">AS</strain>
    </source>
</reference>
<dbReference type="Proteomes" id="UP000195489">
    <property type="component" value="Chromosome 13"/>
</dbReference>
<dbReference type="OrthoDB" id="10250354at2759"/>
<evidence type="ECO:0000259" key="8">
    <source>
        <dbReference type="SMART" id="SM01083"/>
    </source>
</evidence>
<dbReference type="GeneID" id="3495820"/>
<comment type="function">
    <text evidence="7">Involved in pre-mRNA splicing.</text>
</comment>
<reference evidence="9 12" key="3">
    <citation type="submission" date="2016-08" db="EMBL/GenBank/DDBJ databases">
        <authorList>
            <consortium name="Pathogen Informatics"/>
        </authorList>
    </citation>
    <scope>NUCLEOTIDE SEQUENCE [LARGE SCALE GENOMIC DNA]</scope>
    <source>
        <strain evidence="10">AS</strain>
        <strain evidence="9 12">CB</strain>
    </source>
</reference>
<dbReference type="InterPro" id="IPR039974">
    <property type="entry name" value="Splicing_factor_SLU7"/>
</dbReference>
<evidence type="ECO:0000256" key="3">
    <source>
        <dbReference type="ARBA" id="ARBA00022664"/>
    </source>
</evidence>
<evidence type="ECO:0000256" key="2">
    <source>
        <dbReference type="ARBA" id="ARBA00007203"/>
    </source>
</evidence>
<evidence type="ECO:0000313" key="9">
    <source>
        <dbReference type="EMBL" id="SCM09601.1"/>
    </source>
</evidence>
<organism evidence="9 12">
    <name type="scientific">Plasmodium chabaudi chabaudi</name>
    <dbReference type="NCBI Taxonomy" id="31271"/>
    <lineage>
        <taxon>Eukaryota</taxon>
        <taxon>Sar</taxon>
        <taxon>Alveolata</taxon>
        <taxon>Apicomplexa</taxon>
        <taxon>Aconoidasida</taxon>
        <taxon>Haemosporida</taxon>
        <taxon>Plasmodiidae</taxon>
        <taxon>Plasmodium</taxon>
        <taxon>Plasmodium (Vinckeia)</taxon>
    </lineage>
</organism>
<feature type="domain" description="CBF1-interacting co-repressor CIR N-terminal" evidence="8">
    <location>
        <begin position="18"/>
        <end position="54"/>
    </location>
</feature>
<sequence length="206" mass="24596">MWINKIGNKSASFINHKHFHPGNIKNLEKVWLAEEKERLRKEEEEKYLKKREEQYKLYALKKQLRQNELNNKDTEHDILYDINKENKKKEVNHNNNKKNDENVINPSVNKLVIKSKYNEDIFVKNHKSIYGSYYDRKENKWGYMCCKQTDKNISCPNNPIDNKNSNSDTVPVKKDIEKINIDKKKKKKKKKKGTFDNSITAILNKL</sequence>
<keyword evidence="5 7" id="KW-0508">mRNA splicing</keyword>
<evidence type="ECO:0000256" key="5">
    <source>
        <dbReference type="ARBA" id="ARBA00023187"/>
    </source>
</evidence>
<comment type="subcellular location">
    <subcellularLocation>
        <location evidence="1 7">Nucleus</location>
    </subcellularLocation>
</comment>
<evidence type="ECO:0000313" key="10">
    <source>
        <dbReference type="EMBL" id="VTZ70608.1"/>
    </source>
</evidence>
<evidence type="ECO:0000313" key="11">
    <source>
        <dbReference type="Proteomes" id="UP000071118"/>
    </source>
</evidence>
<dbReference type="KEGG" id="pcb:PCHAS_1365600"/>
<evidence type="ECO:0000313" key="12">
    <source>
        <dbReference type="Proteomes" id="UP000195489"/>
    </source>
</evidence>
<dbReference type="AlphaFoldDB" id="A0A077TQ04"/>
<dbReference type="VEuPathDB" id="PlasmoDB:PCHAS_1365600"/>
<comment type="subunit">
    <text evidence="7">Associated with the spliceosome.</text>
</comment>
<comment type="similarity">
    <text evidence="2 7">Belongs to the SLU7 family.</text>
</comment>
<evidence type="ECO:0000256" key="6">
    <source>
        <dbReference type="ARBA" id="ARBA00023242"/>
    </source>
</evidence>
<name>A0A077TQ04_PLACU</name>
<gene>
    <name evidence="10" type="ORF">PCHAS_1365600</name>
    <name evidence="9" type="ORF">PCHCB_000418100</name>
</gene>
<evidence type="ECO:0000256" key="1">
    <source>
        <dbReference type="ARBA" id="ARBA00004123"/>
    </source>
</evidence>
<dbReference type="GO" id="GO:0030628">
    <property type="term" value="F:pre-mRNA 3'-splice site binding"/>
    <property type="evidence" value="ECO:0007669"/>
    <property type="project" value="UniProtKB-UniRule"/>
</dbReference>
<keyword evidence="11" id="KW-1185">Reference proteome</keyword>
<dbReference type="RefSeq" id="XP_016654750.1">
    <property type="nucleotide sequence ID" value="XM_016799465.1"/>
</dbReference>